<keyword evidence="1" id="KW-0472">Membrane</keyword>
<dbReference type="InterPro" id="IPR007498">
    <property type="entry name" value="PqiA-like"/>
</dbReference>
<proteinExistence type="predicted"/>
<dbReference type="OrthoDB" id="9807787at2"/>
<keyword evidence="1" id="KW-0812">Transmembrane</keyword>
<gene>
    <name evidence="2" type="ORF">ZRA01_29330</name>
</gene>
<dbReference type="RefSeq" id="WP_141353595.1">
    <property type="nucleotide sequence ID" value="NZ_BJNV01000055.1"/>
</dbReference>
<evidence type="ECO:0000256" key="1">
    <source>
        <dbReference type="SAM" id="Phobius"/>
    </source>
</evidence>
<organism evidence="2 3">
    <name type="scientific">Zoogloea ramigera</name>
    <dbReference type="NCBI Taxonomy" id="350"/>
    <lineage>
        <taxon>Bacteria</taxon>
        <taxon>Pseudomonadati</taxon>
        <taxon>Pseudomonadota</taxon>
        <taxon>Betaproteobacteria</taxon>
        <taxon>Rhodocyclales</taxon>
        <taxon>Zoogloeaceae</taxon>
        <taxon>Zoogloea</taxon>
    </lineage>
</organism>
<keyword evidence="1" id="KW-1133">Transmembrane helix</keyword>
<dbReference type="AlphaFoldDB" id="A0A4Y4D271"/>
<sequence length="218" mass="23310">MLAPDAHPLLPADLIACHECDLLQREPALAPGETARCARCGALLARNPPDSIDRSLALACTAAVLYLIANLYPLVGLEMQGRRVEVTLAGALHILWHDGMGPVAALVGVTALLFPVLELLMILAVLVPLRLGRASPRLAPFFRLVRSVQPWGMVEVFLLGMLVSLVKLSHLATVILGTAFWAMAALIVVLTLAGRAFDPRLIWQTPEQASTPAPTATP</sequence>
<comment type="caution">
    <text evidence="2">The sequence shown here is derived from an EMBL/GenBank/DDBJ whole genome shotgun (WGS) entry which is preliminary data.</text>
</comment>
<feature type="transmembrane region" description="Helical" evidence="1">
    <location>
        <begin position="172"/>
        <end position="193"/>
    </location>
</feature>
<keyword evidence="3" id="KW-1185">Reference proteome</keyword>
<name>A0A4Y4D271_ZOORA</name>
<feature type="transmembrane region" description="Helical" evidence="1">
    <location>
        <begin position="103"/>
        <end position="127"/>
    </location>
</feature>
<protein>
    <submittedName>
        <fullName evidence="2">Paraquat-inducible protein</fullName>
    </submittedName>
</protein>
<evidence type="ECO:0000313" key="2">
    <source>
        <dbReference type="EMBL" id="GEC96860.1"/>
    </source>
</evidence>
<dbReference type="Proteomes" id="UP000318422">
    <property type="component" value="Unassembled WGS sequence"/>
</dbReference>
<reference evidence="2 3" key="1">
    <citation type="submission" date="2019-06" db="EMBL/GenBank/DDBJ databases">
        <title>Whole genome shotgun sequence of Zoogloea ramigera NBRC 15342.</title>
        <authorList>
            <person name="Hosoyama A."/>
            <person name="Uohara A."/>
            <person name="Ohji S."/>
            <person name="Ichikawa N."/>
        </authorList>
    </citation>
    <scope>NUCLEOTIDE SEQUENCE [LARGE SCALE GENOMIC DNA]</scope>
    <source>
        <strain evidence="2 3">NBRC 15342</strain>
    </source>
</reference>
<evidence type="ECO:0000313" key="3">
    <source>
        <dbReference type="Proteomes" id="UP000318422"/>
    </source>
</evidence>
<dbReference type="EMBL" id="BJNV01000055">
    <property type="protein sequence ID" value="GEC96860.1"/>
    <property type="molecule type" value="Genomic_DNA"/>
</dbReference>
<feature type="transmembrane region" description="Helical" evidence="1">
    <location>
        <begin position="148"/>
        <end position="166"/>
    </location>
</feature>
<accession>A0A4Y4D271</accession>
<dbReference type="Pfam" id="PF04403">
    <property type="entry name" value="PqiA"/>
    <property type="match status" value="1"/>
</dbReference>
<feature type="transmembrane region" description="Helical" evidence="1">
    <location>
        <begin position="56"/>
        <end position="75"/>
    </location>
</feature>